<keyword evidence="2" id="KW-0472">Membrane</keyword>
<organism evidence="3 4">
    <name type="scientific">Enhygromyxa salina</name>
    <dbReference type="NCBI Taxonomy" id="215803"/>
    <lineage>
        <taxon>Bacteria</taxon>
        <taxon>Pseudomonadati</taxon>
        <taxon>Myxococcota</taxon>
        <taxon>Polyangia</taxon>
        <taxon>Nannocystales</taxon>
        <taxon>Nannocystaceae</taxon>
        <taxon>Enhygromyxa</taxon>
    </lineage>
</organism>
<evidence type="ECO:0000313" key="4">
    <source>
        <dbReference type="Proteomes" id="UP000238823"/>
    </source>
</evidence>
<name>A0A2S9YM49_9BACT</name>
<dbReference type="Proteomes" id="UP000238823">
    <property type="component" value="Unassembled WGS sequence"/>
</dbReference>
<comment type="caution">
    <text evidence="3">The sequence shown here is derived from an EMBL/GenBank/DDBJ whole genome shotgun (WGS) entry which is preliminary data.</text>
</comment>
<protein>
    <submittedName>
        <fullName evidence="3">Uncharacterized protein</fullName>
    </submittedName>
</protein>
<dbReference type="AlphaFoldDB" id="A0A2S9YM49"/>
<accession>A0A2S9YM49</accession>
<gene>
    <name evidence="3" type="ORF">ENSA7_41990</name>
</gene>
<sequence length="375" mass="40843">MRTAAIRVSSSDTPVQRWLPILVSVAVIAFAGVGAQRWWWRPRVSAAASAAAPALVEARDRARAFASARGLALSFDAGVGAAAELTWRAPGECVEVYRVRVDETFRDPAVAVFLGREEEHASWALALAARPSSSRPGLVAVDGLLMSLDPALDPVDPDSGAERRRQLWWSARAAGPAAPDFACRQRSWDPLEDAVALGWPALPDHRVRVGEAWLGGAVEGRCHETTCVDDQGQFPHDRPCRARPWREVLAGVSQGPPEVALILGNWDDGHDLARPEIGILTSRELLIVEGRPLRAHVRIEQRWVGVVRELELTRIDDCGDQTTALNDYYSGDRSGDSTDDQPDNRSVVTRIRARLRLPPTGPAPSPQTKRAEVGG</sequence>
<keyword evidence="2" id="KW-0812">Transmembrane</keyword>
<feature type="region of interest" description="Disordered" evidence="1">
    <location>
        <begin position="353"/>
        <end position="375"/>
    </location>
</feature>
<evidence type="ECO:0000256" key="1">
    <source>
        <dbReference type="SAM" id="MobiDB-lite"/>
    </source>
</evidence>
<reference evidence="3 4" key="1">
    <citation type="submission" date="2018-03" db="EMBL/GenBank/DDBJ databases">
        <title>Draft Genome Sequences of the Obligatory Marine Myxobacteria Enhygromyxa salina SWB007.</title>
        <authorList>
            <person name="Poehlein A."/>
            <person name="Moghaddam J.A."/>
            <person name="Harms H."/>
            <person name="Alanjari M."/>
            <person name="Koenig G.M."/>
            <person name="Daniel R."/>
            <person name="Schaeberle T.F."/>
        </authorList>
    </citation>
    <scope>NUCLEOTIDE SEQUENCE [LARGE SCALE GENOMIC DNA]</scope>
    <source>
        <strain evidence="3 4">SWB007</strain>
    </source>
</reference>
<keyword evidence="2" id="KW-1133">Transmembrane helix</keyword>
<proteinExistence type="predicted"/>
<evidence type="ECO:0000256" key="2">
    <source>
        <dbReference type="SAM" id="Phobius"/>
    </source>
</evidence>
<evidence type="ECO:0000313" key="3">
    <source>
        <dbReference type="EMBL" id="PRQ06165.1"/>
    </source>
</evidence>
<feature type="transmembrane region" description="Helical" evidence="2">
    <location>
        <begin position="21"/>
        <end position="40"/>
    </location>
</feature>
<dbReference type="EMBL" id="PVNL01000083">
    <property type="protein sequence ID" value="PRQ06165.1"/>
    <property type="molecule type" value="Genomic_DNA"/>
</dbReference>